<accession>A0A8J3Q7I9</accession>
<protein>
    <submittedName>
        <fullName evidence="1">Uncharacterized protein</fullName>
    </submittedName>
</protein>
<keyword evidence="2" id="KW-1185">Reference proteome</keyword>
<dbReference type="Proteomes" id="UP000612899">
    <property type="component" value="Unassembled WGS sequence"/>
</dbReference>
<reference evidence="1" key="1">
    <citation type="submission" date="2021-01" db="EMBL/GenBank/DDBJ databases">
        <title>Whole genome shotgun sequence of Rhizocola hellebori NBRC 109834.</title>
        <authorList>
            <person name="Komaki H."/>
            <person name="Tamura T."/>
        </authorList>
    </citation>
    <scope>NUCLEOTIDE SEQUENCE</scope>
    <source>
        <strain evidence="1">NBRC 109834</strain>
    </source>
</reference>
<gene>
    <name evidence="1" type="ORF">Rhe02_33480</name>
</gene>
<evidence type="ECO:0000313" key="2">
    <source>
        <dbReference type="Proteomes" id="UP000612899"/>
    </source>
</evidence>
<proteinExistence type="predicted"/>
<sequence length="118" mass="13079">MANASRRSQDLFVGELDRLTRFTSAHVDWDDAAGEDWARFLDGDLVVGYLSRKIPLLFGDSMFRGVVGVPVVYVEARSEDPVLWCDASVLHAAFGHCPRLAGLNSNSFSPDDLWYATV</sequence>
<dbReference type="EMBL" id="BONY01000018">
    <property type="protein sequence ID" value="GIH05281.1"/>
    <property type="molecule type" value="Genomic_DNA"/>
</dbReference>
<evidence type="ECO:0000313" key="1">
    <source>
        <dbReference type="EMBL" id="GIH05281.1"/>
    </source>
</evidence>
<organism evidence="1 2">
    <name type="scientific">Rhizocola hellebori</name>
    <dbReference type="NCBI Taxonomy" id="1392758"/>
    <lineage>
        <taxon>Bacteria</taxon>
        <taxon>Bacillati</taxon>
        <taxon>Actinomycetota</taxon>
        <taxon>Actinomycetes</taxon>
        <taxon>Micromonosporales</taxon>
        <taxon>Micromonosporaceae</taxon>
        <taxon>Rhizocola</taxon>
    </lineage>
</organism>
<comment type="caution">
    <text evidence="1">The sequence shown here is derived from an EMBL/GenBank/DDBJ whole genome shotgun (WGS) entry which is preliminary data.</text>
</comment>
<name>A0A8J3Q7I9_9ACTN</name>
<dbReference type="AlphaFoldDB" id="A0A8J3Q7I9"/>